<protein>
    <submittedName>
        <fullName evidence="1">OLC1v1005044C1</fullName>
    </submittedName>
</protein>
<proteinExistence type="predicted"/>
<evidence type="ECO:0000313" key="2">
    <source>
        <dbReference type="Proteomes" id="UP001161247"/>
    </source>
</evidence>
<keyword evidence="2" id="KW-1185">Reference proteome</keyword>
<organism evidence="1 2">
    <name type="scientific">Oldenlandia corymbosa var. corymbosa</name>
    <dbReference type="NCBI Taxonomy" id="529605"/>
    <lineage>
        <taxon>Eukaryota</taxon>
        <taxon>Viridiplantae</taxon>
        <taxon>Streptophyta</taxon>
        <taxon>Embryophyta</taxon>
        <taxon>Tracheophyta</taxon>
        <taxon>Spermatophyta</taxon>
        <taxon>Magnoliopsida</taxon>
        <taxon>eudicotyledons</taxon>
        <taxon>Gunneridae</taxon>
        <taxon>Pentapetalae</taxon>
        <taxon>asterids</taxon>
        <taxon>lamiids</taxon>
        <taxon>Gentianales</taxon>
        <taxon>Rubiaceae</taxon>
        <taxon>Rubioideae</taxon>
        <taxon>Spermacoceae</taxon>
        <taxon>Hedyotis-Oldenlandia complex</taxon>
        <taxon>Oldenlandia</taxon>
    </lineage>
</organism>
<evidence type="ECO:0000313" key="1">
    <source>
        <dbReference type="EMBL" id="CAI9105996.1"/>
    </source>
</evidence>
<name>A0AAV1DFQ5_OLDCO</name>
<reference evidence="1" key="1">
    <citation type="submission" date="2023-03" db="EMBL/GenBank/DDBJ databases">
        <authorList>
            <person name="Julca I."/>
        </authorList>
    </citation>
    <scope>NUCLEOTIDE SEQUENCE</scope>
</reference>
<dbReference type="EMBL" id="OX459122">
    <property type="protein sequence ID" value="CAI9105996.1"/>
    <property type="molecule type" value="Genomic_DNA"/>
</dbReference>
<dbReference type="AlphaFoldDB" id="A0AAV1DFQ5"/>
<dbReference type="Proteomes" id="UP001161247">
    <property type="component" value="Chromosome 5"/>
</dbReference>
<accession>A0AAV1DFQ5</accession>
<sequence>MVAHAALVHLKNLLHEEVLPFLAEVLAAEKGMVAKFLEFINDLNDEFGSLKDVSSSYLPIIKQRLQKVVRQSPCEKSYIDYVKNGRSESIMHDLDGIQSILEEFINEIDGGAEQVAISLCDTVIDDLLLKIKYVDNHEVVNRIKIAADMAADAIEDFLANTPFLLGTNHFFQVQNISDLLNDIDQMLSHPSEEATSSSVVSPKDEAFCSQERNMENHMFVDTAPLLPQEFQERPFLRELDDDSAKLQSSQDFQVANMHPTHVGCEKEKEKDIGLVAFPMSTSISETA</sequence>
<gene>
    <name evidence="1" type="ORF">OLC1_LOCUS14581</name>
</gene>